<gene>
    <name evidence="2" type="ORF">I6G68_00595</name>
    <name evidence="1" type="ORF">ODY43_05450</name>
</gene>
<dbReference type="GeneID" id="35767443"/>
<dbReference type="InterPro" id="IPR016181">
    <property type="entry name" value="Acyl_CoA_acyltransferase"/>
</dbReference>
<keyword evidence="4" id="KW-1185">Reference proteome</keyword>
<dbReference type="SUPFAM" id="SSF55729">
    <property type="entry name" value="Acyl-CoA N-acyltransferases (Nat)"/>
    <property type="match status" value="1"/>
</dbReference>
<protein>
    <recommendedName>
        <fullName evidence="5">GNAT family N-acetyltransferase</fullName>
    </recommendedName>
</protein>
<name>A0A7T2RQQ4_9LACT</name>
<reference evidence="2 3" key="1">
    <citation type="submission" date="2020-12" db="EMBL/GenBank/DDBJ databases">
        <title>FDA dAtabase for Regulatory Grade micrObial Sequences (FDA-ARGOS): Supporting development and validation of Infectious Disease Dx tests.</title>
        <authorList>
            <person name="Sproer C."/>
            <person name="Gronow S."/>
            <person name="Severitt S."/>
            <person name="Schroder I."/>
            <person name="Tallon L."/>
            <person name="Sadzewicz L."/>
            <person name="Zhao X."/>
            <person name="Boylan J."/>
            <person name="Ott S."/>
            <person name="Bowen H."/>
            <person name="Vavikolanu K."/>
            <person name="Mehta A."/>
            <person name="Aluvathingal J."/>
            <person name="Nadendla S."/>
            <person name="Lowell S."/>
            <person name="Myers T."/>
            <person name="Yan Y."/>
            <person name="Sichtig H."/>
        </authorList>
    </citation>
    <scope>NUCLEOTIDE SEQUENCE [LARGE SCALE GENOMIC DNA]</scope>
    <source>
        <strain evidence="2 3">FDAARGOS_911</strain>
    </source>
</reference>
<sequence>MIRAIREADAKAIQELCQVALGYDVDLDLVRSQIKKLSKDQAHHIIAVYEDDSSGSALAFVHAEIYERLYLSLQ</sequence>
<dbReference type="Proteomes" id="UP001069145">
    <property type="component" value="Unassembled WGS sequence"/>
</dbReference>
<dbReference type="Gene3D" id="3.40.630.30">
    <property type="match status" value="1"/>
</dbReference>
<dbReference type="Proteomes" id="UP000594771">
    <property type="component" value="Chromosome"/>
</dbReference>
<dbReference type="EMBL" id="CP065662">
    <property type="protein sequence ID" value="QPS01611.1"/>
    <property type="molecule type" value="Genomic_DNA"/>
</dbReference>
<dbReference type="EMBL" id="JAOTML010000005">
    <property type="protein sequence ID" value="MCY3053434.1"/>
    <property type="molecule type" value="Genomic_DNA"/>
</dbReference>
<dbReference type="AlphaFoldDB" id="A0A7T2RQQ4"/>
<reference evidence="1" key="2">
    <citation type="submission" date="2022-09" db="EMBL/GenBank/DDBJ databases">
        <title>Aerococcus urinae taxonomy study.</title>
        <authorList>
            <person name="Christensen J."/>
            <person name="Senneby E."/>
        </authorList>
    </citation>
    <scope>NUCLEOTIDE SEQUENCE</scope>
    <source>
        <strain evidence="1">NLD-066-U95</strain>
    </source>
</reference>
<evidence type="ECO:0000313" key="3">
    <source>
        <dbReference type="Proteomes" id="UP000594771"/>
    </source>
</evidence>
<evidence type="ECO:0000313" key="2">
    <source>
        <dbReference type="EMBL" id="QPS01611.1"/>
    </source>
</evidence>
<proteinExistence type="predicted"/>
<accession>A0A7T2RQQ4</accession>
<evidence type="ECO:0000313" key="4">
    <source>
        <dbReference type="Proteomes" id="UP001069145"/>
    </source>
</evidence>
<organism evidence="2 3">
    <name type="scientific">Aerococcus urinae</name>
    <dbReference type="NCBI Taxonomy" id="1376"/>
    <lineage>
        <taxon>Bacteria</taxon>
        <taxon>Bacillati</taxon>
        <taxon>Bacillota</taxon>
        <taxon>Bacilli</taxon>
        <taxon>Lactobacillales</taxon>
        <taxon>Aerococcaceae</taxon>
        <taxon>Aerococcus</taxon>
    </lineage>
</organism>
<evidence type="ECO:0000313" key="1">
    <source>
        <dbReference type="EMBL" id="MCY3053434.1"/>
    </source>
</evidence>
<evidence type="ECO:0008006" key="5">
    <source>
        <dbReference type="Google" id="ProtNLM"/>
    </source>
</evidence>
<dbReference type="RefSeq" id="WP_174519266.1">
    <property type="nucleotide sequence ID" value="NZ_CAJHLF010000001.1"/>
</dbReference>